<dbReference type="Proteomes" id="UP000078546">
    <property type="component" value="Unassembled WGS sequence"/>
</dbReference>
<protein>
    <submittedName>
        <fullName evidence="2">PIR Superfamily Protein</fullName>
    </submittedName>
</protein>
<dbReference type="EMBL" id="FLQU01000196">
    <property type="protein sequence ID" value="SBS82016.1"/>
    <property type="molecule type" value="Genomic_DNA"/>
</dbReference>
<dbReference type="EMBL" id="FLQV01001426">
    <property type="protein sequence ID" value="SBS99655.1"/>
    <property type="molecule type" value="Genomic_DNA"/>
</dbReference>
<evidence type="ECO:0000313" key="2">
    <source>
        <dbReference type="EMBL" id="SBS82016.1"/>
    </source>
</evidence>
<dbReference type="InterPro" id="IPR008780">
    <property type="entry name" value="Plasmodium_Vir"/>
</dbReference>
<dbReference type="Proteomes" id="UP000078560">
    <property type="component" value="Unassembled WGS sequence"/>
</dbReference>
<keyword evidence="1" id="KW-0812">Transmembrane</keyword>
<proteinExistence type="predicted"/>
<evidence type="ECO:0000313" key="5">
    <source>
        <dbReference type="Proteomes" id="UP000078560"/>
    </source>
</evidence>
<keyword evidence="1" id="KW-0472">Membrane</keyword>
<dbReference type="VEuPathDB" id="PlasmoDB:PocGH01_00037800"/>
<name>A0A1A8VNQ5_PLAOA</name>
<dbReference type="AlphaFoldDB" id="A0A1A8VNQ5"/>
<accession>A0A1A8VNQ5</accession>
<organism evidence="2 5">
    <name type="scientific">Plasmodium ovale curtisi</name>
    <dbReference type="NCBI Taxonomy" id="864141"/>
    <lineage>
        <taxon>Eukaryota</taxon>
        <taxon>Sar</taxon>
        <taxon>Alveolata</taxon>
        <taxon>Apicomplexa</taxon>
        <taxon>Aconoidasida</taxon>
        <taxon>Haemosporida</taxon>
        <taxon>Plasmodiidae</taxon>
        <taxon>Plasmodium</taxon>
        <taxon>Plasmodium (Plasmodium)</taxon>
    </lineage>
</organism>
<feature type="transmembrane region" description="Helical" evidence="1">
    <location>
        <begin position="253"/>
        <end position="279"/>
    </location>
</feature>
<reference evidence="2" key="2">
    <citation type="submission" date="2016-05" db="EMBL/GenBank/DDBJ databases">
        <authorList>
            <person name="Lavstsen T."/>
            <person name="Jespersen J.S."/>
        </authorList>
    </citation>
    <scope>NUCLEOTIDE SEQUENCE [LARGE SCALE GENOMIC DNA]</scope>
</reference>
<reference evidence="4 5" key="1">
    <citation type="submission" date="2016-05" db="EMBL/GenBank/DDBJ databases">
        <authorList>
            <person name="Naeem Raeece"/>
        </authorList>
    </citation>
    <scope>NUCLEOTIDE SEQUENCE [LARGE SCALE GENOMIC DNA]</scope>
</reference>
<dbReference type="Pfam" id="PF05795">
    <property type="entry name" value="Plasmodium_Vir"/>
    <property type="match status" value="1"/>
</dbReference>
<sequence length="322" mass="38197">MTSIDSDLSMLPSFRFYNILNDGGHKLYEENFWIGFETSLHFYTEISAIFDKLKKGIYYASYIGSTNFFFKERWNYLYFWMGEKVLDVLRDDNSKFSLIMYILNTVKKHFENKNYDFEIYDVTAHNFKNLKIVYDYFQNYEYIKGHVTASLDCTAKYKDYIEEAFDSYEKLIEQCETQSTEDFCVIFNGFLETYNKKNLSKLTCNGLKPPQEYVQVPTDGLDFQSETEATLHDSERDTVYSGNSSTGSNIMTFVYPLLAIFIISFILYKFTSLGSFLHLHLKRRKHNIKNKLDQEYEHYSDNFEIDNIHLNDTDHHISYHSI</sequence>
<gene>
    <name evidence="3" type="ORF">POVCU1_054220</name>
    <name evidence="2" type="ORF">POVCU2_0013370</name>
</gene>
<evidence type="ECO:0000313" key="3">
    <source>
        <dbReference type="EMBL" id="SBS99655.1"/>
    </source>
</evidence>
<evidence type="ECO:0000256" key="1">
    <source>
        <dbReference type="SAM" id="Phobius"/>
    </source>
</evidence>
<keyword evidence="1" id="KW-1133">Transmembrane helix</keyword>
<evidence type="ECO:0000313" key="4">
    <source>
        <dbReference type="Proteomes" id="UP000078546"/>
    </source>
</evidence>